<dbReference type="PROSITE" id="PS00124">
    <property type="entry name" value="FBPASE"/>
    <property type="match status" value="1"/>
</dbReference>
<evidence type="ECO:0000256" key="3">
    <source>
        <dbReference type="ARBA" id="ARBA00004229"/>
    </source>
</evidence>
<dbReference type="FunFam" id="3.30.540.10:FF:000010">
    <property type="entry name" value="Sedoheptulose-1,7-bisphosphatase, chloroplastic"/>
    <property type="match status" value="1"/>
</dbReference>
<feature type="transmembrane region" description="Helical" evidence="21">
    <location>
        <begin position="258"/>
        <end position="279"/>
    </location>
</feature>
<protein>
    <recommendedName>
        <fullName evidence="18">Sedoheptulose-1,7-bisphosphatase, chloroplastic</fullName>
        <ecNumber evidence="7">3.1.3.37</ecNumber>
    </recommendedName>
    <alternativeName>
        <fullName evidence="19">SED(1,7)P2ase</fullName>
    </alternativeName>
    <alternativeName>
        <fullName evidence="20">Sedoheptulose bisphosphatase</fullName>
    </alternativeName>
</protein>
<feature type="transmembrane region" description="Helical" evidence="21">
    <location>
        <begin position="193"/>
        <end position="210"/>
    </location>
</feature>
<dbReference type="InterPro" id="IPR000146">
    <property type="entry name" value="FBPase_class-1"/>
</dbReference>
<dbReference type="CDD" id="cd00354">
    <property type="entry name" value="FBPase"/>
    <property type="match status" value="1"/>
</dbReference>
<evidence type="ECO:0000256" key="7">
    <source>
        <dbReference type="ARBA" id="ARBA00013045"/>
    </source>
</evidence>
<feature type="transmembrane region" description="Helical" evidence="21">
    <location>
        <begin position="155"/>
        <end position="172"/>
    </location>
</feature>
<dbReference type="GO" id="GO:0046872">
    <property type="term" value="F:metal ion binding"/>
    <property type="evidence" value="ECO:0007669"/>
    <property type="project" value="UniProtKB-KW"/>
</dbReference>
<feature type="transmembrane region" description="Helical" evidence="21">
    <location>
        <begin position="12"/>
        <end position="29"/>
    </location>
</feature>
<dbReference type="InterPro" id="IPR016024">
    <property type="entry name" value="ARM-type_fold"/>
</dbReference>
<accession>A0A2Z7BRR1</accession>
<keyword evidence="8" id="KW-0150">Chloroplast</keyword>
<dbReference type="InterPro" id="IPR023079">
    <property type="entry name" value="SBPase"/>
</dbReference>
<feature type="transmembrane region" description="Helical" evidence="21">
    <location>
        <begin position="230"/>
        <end position="251"/>
    </location>
</feature>
<evidence type="ECO:0000259" key="23">
    <source>
        <dbReference type="Pfam" id="PF03151"/>
    </source>
</evidence>
<evidence type="ECO:0000256" key="16">
    <source>
        <dbReference type="ARBA" id="ARBA00023277"/>
    </source>
</evidence>
<comment type="similarity">
    <text evidence="5">Belongs to the FBPase class 1 family.</text>
</comment>
<evidence type="ECO:0000256" key="15">
    <source>
        <dbReference type="ARBA" id="ARBA00023157"/>
    </source>
</evidence>
<feature type="transmembrane region" description="Helical" evidence="21">
    <location>
        <begin position="132"/>
        <end position="149"/>
    </location>
</feature>
<feature type="domain" description="Sugar phosphate transporter" evidence="23">
    <location>
        <begin position="15"/>
        <end position="302"/>
    </location>
</feature>
<dbReference type="SUPFAM" id="SSF56655">
    <property type="entry name" value="Carbohydrate phosphatase"/>
    <property type="match status" value="1"/>
</dbReference>
<evidence type="ECO:0000256" key="13">
    <source>
        <dbReference type="ARBA" id="ARBA00022842"/>
    </source>
</evidence>
<keyword evidence="21" id="KW-1133">Transmembrane helix</keyword>
<evidence type="ECO:0000256" key="19">
    <source>
        <dbReference type="ARBA" id="ARBA00077067"/>
    </source>
</evidence>
<evidence type="ECO:0000259" key="22">
    <source>
        <dbReference type="Pfam" id="PF00316"/>
    </source>
</evidence>
<dbReference type="HAMAP" id="MF_01855">
    <property type="entry name" value="FBPase_class1"/>
    <property type="match status" value="1"/>
</dbReference>
<feature type="domain" description="Fructose-1-6-bisphosphatase class I N-terminal" evidence="22">
    <location>
        <begin position="858"/>
        <end position="1017"/>
    </location>
</feature>
<evidence type="ECO:0000256" key="9">
    <source>
        <dbReference type="ARBA" id="ARBA00022567"/>
    </source>
</evidence>
<dbReference type="InterPro" id="IPR037185">
    <property type="entry name" value="EmrE-like"/>
</dbReference>
<evidence type="ECO:0000256" key="1">
    <source>
        <dbReference type="ARBA" id="ARBA00001946"/>
    </source>
</evidence>
<keyword evidence="10" id="KW-0934">Plastid</keyword>
<keyword evidence="21" id="KW-0472">Membrane</keyword>
<dbReference type="InterPro" id="IPR020548">
    <property type="entry name" value="Fructose_bisphosphatase_AS"/>
</dbReference>
<dbReference type="EC" id="3.1.3.37" evidence="7"/>
<keyword evidence="12" id="KW-0378">Hydrolase</keyword>
<dbReference type="FunFam" id="3.40.190.80:FF:000008">
    <property type="entry name" value="Sedoheptulose-1,7-bisphosphatase, chloroplastic"/>
    <property type="match status" value="1"/>
</dbReference>
<proteinExistence type="inferred from homology"/>
<comment type="catalytic activity">
    <reaction evidence="17">
        <text>D-sedoheptulose 1,7-bisphosphate + H2O = D-sedoheptulose 7-phosphate + phosphate</text>
        <dbReference type="Rhea" id="RHEA:17461"/>
        <dbReference type="ChEBI" id="CHEBI:15377"/>
        <dbReference type="ChEBI" id="CHEBI:43474"/>
        <dbReference type="ChEBI" id="CHEBI:57483"/>
        <dbReference type="ChEBI" id="CHEBI:58335"/>
        <dbReference type="EC" id="3.1.3.37"/>
    </reaction>
</comment>
<keyword evidence="15" id="KW-1015">Disulfide bond</keyword>
<dbReference type="InterPro" id="IPR033391">
    <property type="entry name" value="FBPase_N"/>
</dbReference>
<evidence type="ECO:0000256" key="21">
    <source>
        <dbReference type="SAM" id="Phobius"/>
    </source>
</evidence>
<organism evidence="25 26">
    <name type="scientific">Dorcoceras hygrometricum</name>
    <dbReference type="NCBI Taxonomy" id="472368"/>
    <lineage>
        <taxon>Eukaryota</taxon>
        <taxon>Viridiplantae</taxon>
        <taxon>Streptophyta</taxon>
        <taxon>Embryophyta</taxon>
        <taxon>Tracheophyta</taxon>
        <taxon>Spermatophyta</taxon>
        <taxon>Magnoliopsida</taxon>
        <taxon>eudicotyledons</taxon>
        <taxon>Gunneridae</taxon>
        <taxon>Pentapetalae</taxon>
        <taxon>asterids</taxon>
        <taxon>lamiids</taxon>
        <taxon>Lamiales</taxon>
        <taxon>Gesneriaceae</taxon>
        <taxon>Didymocarpoideae</taxon>
        <taxon>Trichosporeae</taxon>
        <taxon>Loxocarpinae</taxon>
        <taxon>Dorcoceras</taxon>
    </lineage>
</organism>
<feature type="transmembrane region" description="Helical" evidence="21">
    <location>
        <begin position="105"/>
        <end position="125"/>
    </location>
</feature>
<evidence type="ECO:0000256" key="2">
    <source>
        <dbReference type="ARBA" id="ARBA00004141"/>
    </source>
</evidence>
<evidence type="ECO:0000256" key="11">
    <source>
        <dbReference type="ARBA" id="ARBA00022723"/>
    </source>
</evidence>
<dbReference type="GO" id="GO:0009507">
    <property type="term" value="C:chloroplast"/>
    <property type="evidence" value="ECO:0007669"/>
    <property type="project" value="UniProtKB-SubCell"/>
</dbReference>
<evidence type="ECO:0000256" key="18">
    <source>
        <dbReference type="ARBA" id="ARBA00070639"/>
    </source>
</evidence>
<evidence type="ECO:0000256" key="5">
    <source>
        <dbReference type="ARBA" id="ARBA00010941"/>
    </source>
</evidence>
<dbReference type="PANTHER" id="PTHR14873">
    <property type="entry name" value="OS06G0694100 PROTEIN"/>
    <property type="match status" value="1"/>
</dbReference>
<dbReference type="SUPFAM" id="SSF48371">
    <property type="entry name" value="ARM repeat"/>
    <property type="match status" value="1"/>
</dbReference>
<evidence type="ECO:0000313" key="25">
    <source>
        <dbReference type="EMBL" id="KZV34967.1"/>
    </source>
</evidence>
<evidence type="ECO:0000256" key="12">
    <source>
        <dbReference type="ARBA" id="ARBA00022801"/>
    </source>
</evidence>
<sequence length="1162" mass="127900">MSGTKSSDRYFTIGLVAAWYSSNIGVLLLNKYLLSNYGFRYPIFLTMCHMTACSLLSYIAIAWMKMVPMQTIRSRVQFMKISALSLIFCASVVSGNVSLKYLPVSFNQAIGATTPFFTAVFAYLMTLKREAWLTYITLIPVVTGVIIASGGEPSFHMFGFVMCVGATAARALKSVVQGILLSSEGEKLNSMNLLLYMAPIAVVLLLPVTLFMEENVVGIALALAREDIRIIWLLVFNSALAYFVNLTNFLVTKHTSALTLQVLGNAKGAVAVVVSILIFKNPVSITGMLGYSLTVFGVILYSEAKKRRILSTRRLYETLNEELAETPYDPPETNRKVSIKSELQSLLPNLDSLNPQISSLKIRDAALCCAALASALESTTKHLSWVPMSLSTLALSVFLELSDTYCGGNDNCSLEVADSELDLRGLKNEKKLVIKLIPEVLPFLKGKIKESAIDTSNEDGGILAASASVPVAYAILAASQFRWLVTQVDSPHLGKLSPLVIPCGLTALDHWSPEVKGQGMISFVHLAKTVNAAEIGGYTDVVLDACCQNVACEDEIWHDLVQMSVLLVTLTQRSNPRSLWFEKLLSEMLSHLEREPRNKQRRTAWLIHIEPMFSALGLILVAHFRRLFPLFFKWMHADDDDTILMVLERITTILRLTWIRNTPHVERLVDELVILYRDAAMKIAREDIRSHIFQVLTIIRQSKSSQFHTTWVKYKDDPDLAALQPSLTEGDAAMVQIPVLHPLKLHACYNISQVAEQPFPSANNSLSPLHELIQILETMETSITSCAHRTLLSGISSQQYPPSLASQRSVSQSFSSKSSKASSLFGESLRFAPKSSIKLSKAKNSSLEEFLTKATPDKGLIRLMTCMGEALRTIAFKVRTASCGGTACVNSFGDEQLAVDMLANKLLFEALQYSHFCKYACSEEVPELQDMGGPVEGGFSVAFDPLDGSSIVDTNFTVGTIFGVWPGDKLTGVTGADQVAAAMGIFGPRTTYVLALKDCPGTHEFLLLDEGKWQHVKDTTSIGEGKMFSPGNLRATTDNPDYAKLIDYYVREKYTLRYTGGMVPDVNQIIVKEKGIFTNVLSPSAKAKLRLLFEVAPLGFLIEKAGGYSSDGKQSVLDKVIRELDERTQVAYGSKNEIIRFEETLYGSSRLKAAAQPVGATA</sequence>
<feature type="transmembrane region" description="Helical" evidence="21">
    <location>
        <begin position="285"/>
        <end position="304"/>
    </location>
</feature>
<dbReference type="AlphaFoldDB" id="A0A2Z7BRR1"/>
<dbReference type="InterPro" id="IPR004853">
    <property type="entry name" value="Sugar_P_trans_dom"/>
</dbReference>
<comment type="subunit">
    <text evidence="6">Homodimer.</text>
</comment>
<keyword evidence="11" id="KW-0479">Metal-binding</keyword>
<evidence type="ECO:0000256" key="6">
    <source>
        <dbReference type="ARBA" id="ARBA00011738"/>
    </source>
</evidence>
<evidence type="ECO:0000256" key="10">
    <source>
        <dbReference type="ARBA" id="ARBA00022640"/>
    </source>
</evidence>
<keyword evidence="14" id="KW-0809">Transit peptide</keyword>
<dbReference type="OrthoDB" id="10256725at2759"/>
<feature type="transmembrane region" description="Helical" evidence="21">
    <location>
        <begin position="604"/>
        <end position="624"/>
    </location>
</feature>
<evidence type="ECO:0000256" key="4">
    <source>
        <dbReference type="ARBA" id="ARBA00005215"/>
    </source>
</evidence>
<evidence type="ECO:0000313" key="26">
    <source>
        <dbReference type="Proteomes" id="UP000250235"/>
    </source>
</evidence>
<feature type="domain" description="Fructose-1-6-bisphosphatase class 1 C-terminal" evidence="24">
    <location>
        <begin position="1024"/>
        <end position="1144"/>
    </location>
</feature>
<dbReference type="PANTHER" id="PTHR14873:SF1">
    <property type="entry name" value="OS06G0694100 PROTEIN"/>
    <property type="match status" value="1"/>
</dbReference>
<dbReference type="EMBL" id="KV005015">
    <property type="protein sequence ID" value="KZV34967.1"/>
    <property type="molecule type" value="Genomic_DNA"/>
</dbReference>
<dbReference type="Gene3D" id="3.30.540.10">
    <property type="entry name" value="Fructose-1,6-Bisphosphatase, subunit A, domain 1"/>
    <property type="match status" value="1"/>
</dbReference>
<dbReference type="Pfam" id="PF03151">
    <property type="entry name" value="TPT"/>
    <property type="match status" value="1"/>
</dbReference>
<evidence type="ECO:0000259" key="24">
    <source>
        <dbReference type="Pfam" id="PF18913"/>
    </source>
</evidence>
<dbReference type="GO" id="GO:0019253">
    <property type="term" value="P:reductive pentose-phosphate cycle"/>
    <property type="evidence" value="ECO:0007669"/>
    <property type="project" value="UniProtKB-KW"/>
</dbReference>
<dbReference type="Gene3D" id="3.40.190.80">
    <property type="match status" value="1"/>
</dbReference>
<dbReference type="SUPFAM" id="SSF103481">
    <property type="entry name" value="Multidrug resistance efflux transporter EmrE"/>
    <property type="match status" value="1"/>
</dbReference>
<dbReference type="InterPro" id="IPR044015">
    <property type="entry name" value="FBPase_C_dom"/>
</dbReference>
<comment type="cofactor">
    <cofactor evidence="1">
        <name>Mg(2+)</name>
        <dbReference type="ChEBI" id="CHEBI:18420"/>
    </cofactor>
</comment>
<keyword evidence="9" id="KW-0113">Calvin cycle</keyword>
<keyword evidence="26" id="KW-1185">Reference proteome</keyword>
<dbReference type="PRINTS" id="PR01958">
    <property type="entry name" value="S17BPHPHTASE"/>
</dbReference>
<evidence type="ECO:0000256" key="14">
    <source>
        <dbReference type="ARBA" id="ARBA00022946"/>
    </source>
</evidence>
<evidence type="ECO:0000256" key="8">
    <source>
        <dbReference type="ARBA" id="ARBA00022528"/>
    </source>
</evidence>
<keyword evidence="21" id="KW-0812">Transmembrane</keyword>
<name>A0A2Z7BRR1_9LAMI</name>
<evidence type="ECO:0000256" key="20">
    <source>
        <dbReference type="ARBA" id="ARBA00082094"/>
    </source>
</evidence>
<evidence type="ECO:0000256" key="17">
    <source>
        <dbReference type="ARBA" id="ARBA00034040"/>
    </source>
</evidence>
<reference evidence="25 26" key="1">
    <citation type="journal article" date="2015" name="Proc. Natl. Acad. Sci. U.S.A.">
        <title>The resurrection genome of Boea hygrometrica: A blueprint for survival of dehydration.</title>
        <authorList>
            <person name="Xiao L."/>
            <person name="Yang G."/>
            <person name="Zhang L."/>
            <person name="Yang X."/>
            <person name="Zhao S."/>
            <person name="Ji Z."/>
            <person name="Zhou Q."/>
            <person name="Hu M."/>
            <person name="Wang Y."/>
            <person name="Chen M."/>
            <person name="Xu Y."/>
            <person name="Jin H."/>
            <person name="Xiao X."/>
            <person name="Hu G."/>
            <person name="Bao F."/>
            <person name="Hu Y."/>
            <person name="Wan P."/>
            <person name="Li L."/>
            <person name="Deng X."/>
            <person name="Kuang T."/>
            <person name="Xiang C."/>
            <person name="Zhu J.K."/>
            <person name="Oliver M.J."/>
            <person name="He Y."/>
        </authorList>
    </citation>
    <scope>NUCLEOTIDE SEQUENCE [LARGE SCALE GENOMIC DNA]</scope>
    <source>
        <strain evidence="26">cv. XS01</strain>
    </source>
</reference>
<dbReference type="Proteomes" id="UP000250235">
    <property type="component" value="Unassembled WGS sequence"/>
</dbReference>
<keyword evidence="16" id="KW-0119">Carbohydrate metabolism</keyword>
<dbReference type="GO" id="GO:0050278">
    <property type="term" value="F:sedoheptulose-bisphosphatase activity"/>
    <property type="evidence" value="ECO:0007669"/>
    <property type="project" value="UniProtKB-EC"/>
</dbReference>
<keyword evidence="13" id="KW-0460">Magnesium</keyword>
<comment type="subcellular location">
    <subcellularLocation>
        <location evidence="2">Membrane</location>
        <topology evidence="2">Multi-pass membrane protein</topology>
    </subcellularLocation>
    <subcellularLocation>
        <location evidence="3">Plastid</location>
        <location evidence="3">Chloroplast</location>
    </subcellularLocation>
</comment>
<gene>
    <name evidence="25" type="ORF">F511_04941</name>
</gene>
<dbReference type="Pfam" id="PF18913">
    <property type="entry name" value="FBPase_C"/>
    <property type="match status" value="1"/>
</dbReference>
<dbReference type="Pfam" id="PF00316">
    <property type="entry name" value="FBPase"/>
    <property type="match status" value="1"/>
</dbReference>
<comment type="pathway">
    <text evidence="4">Carbohydrate biosynthesis; Calvin cycle.</text>
</comment>
<feature type="transmembrane region" description="Helical" evidence="21">
    <location>
        <begin position="41"/>
        <end position="61"/>
    </location>
</feature>